<evidence type="ECO:0000313" key="1">
    <source>
        <dbReference type="EMBL" id="CAH9085681.1"/>
    </source>
</evidence>
<accession>A0AAV0CZ06</accession>
<dbReference type="AlphaFoldDB" id="A0AAV0CZ06"/>
<sequence>MKLEVLKQSTFDVIKRNGRIVLATMHEQELPPSPRNEIWTNIDYETFKQDENQLIQVIRHGRCYYAGPEETKKDMGLASLTTSQHDSASSAAASSPPAAATPPGLALCGGALCGAALFASLCFSTTAEGRKQILEILKCVKDVQSGITTIKSIAEWWA</sequence>
<proteinExistence type="predicted"/>
<dbReference type="Proteomes" id="UP001152523">
    <property type="component" value="Unassembled WGS sequence"/>
</dbReference>
<evidence type="ECO:0000313" key="2">
    <source>
        <dbReference type="Proteomes" id="UP001152523"/>
    </source>
</evidence>
<keyword evidence="2" id="KW-1185">Reference proteome</keyword>
<reference evidence="1" key="1">
    <citation type="submission" date="2022-07" db="EMBL/GenBank/DDBJ databases">
        <authorList>
            <person name="Macas J."/>
            <person name="Novak P."/>
            <person name="Neumann P."/>
        </authorList>
    </citation>
    <scope>NUCLEOTIDE SEQUENCE</scope>
</reference>
<comment type="caution">
    <text evidence="1">The sequence shown here is derived from an EMBL/GenBank/DDBJ whole genome shotgun (WGS) entry which is preliminary data.</text>
</comment>
<name>A0AAV0CZ06_9ASTE</name>
<protein>
    <submittedName>
        <fullName evidence="1">Uncharacterized protein</fullName>
    </submittedName>
</protein>
<dbReference type="EMBL" id="CAMAPF010000053">
    <property type="protein sequence ID" value="CAH9085681.1"/>
    <property type="molecule type" value="Genomic_DNA"/>
</dbReference>
<gene>
    <name evidence="1" type="ORF">CEPIT_LOCUS9472</name>
</gene>
<organism evidence="1 2">
    <name type="scientific">Cuscuta epithymum</name>
    <dbReference type="NCBI Taxonomy" id="186058"/>
    <lineage>
        <taxon>Eukaryota</taxon>
        <taxon>Viridiplantae</taxon>
        <taxon>Streptophyta</taxon>
        <taxon>Embryophyta</taxon>
        <taxon>Tracheophyta</taxon>
        <taxon>Spermatophyta</taxon>
        <taxon>Magnoliopsida</taxon>
        <taxon>eudicotyledons</taxon>
        <taxon>Gunneridae</taxon>
        <taxon>Pentapetalae</taxon>
        <taxon>asterids</taxon>
        <taxon>lamiids</taxon>
        <taxon>Solanales</taxon>
        <taxon>Convolvulaceae</taxon>
        <taxon>Cuscuteae</taxon>
        <taxon>Cuscuta</taxon>
        <taxon>Cuscuta subgen. Cuscuta</taxon>
    </lineage>
</organism>